<comment type="caution">
    <text evidence="3">The sequence shown here is derived from an EMBL/GenBank/DDBJ whole genome shotgun (WGS) entry which is preliminary data.</text>
</comment>
<feature type="domain" description="NAD-dependent epimerase/dehydratase" evidence="2">
    <location>
        <begin position="6"/>
        <end position="243"/>
    </location>
</feature>
<dbReference type="RefSeq" id="WP_038087243.1">
    <property type="nucleotide sequence ID" value="NZ_JMIR01000011.1"/>
</dbReference>
<dbReference type="Gene3D" id="3.40.50.720">
    <property type="entry name" value="NAD(P)-binding Rossmann-like Domain"/>
    <property type="match status" value="1"/>
</dbReference>
<protein>
    <recommendedName>
        <fullName evidence="2">NAD-dependent epimerase/dehydratase domain-containing protein</fullName>
    </recommendedName>
</protein>
<comment type="similarity">
    <text evidence="1">Belongs to the NAD(P)-dependent epimerase/dehydratase family.</text>
</comment>
<gene>
    <name evidence="3" type="ORF">EL26_09725</name>
</gene>
<dbReference type="Pfam" id="PF01370">
    <property type="entry name" value="Epimerase"/>
    <property type="match status" value="1"/>
</dbReference>
<dbReference type="Proteomes" id="UP000027931">
    <property type="component" value="Unassembled WGS sequence"/>
</dbReference>
<dbReference type="STRING" id="1157490.EL26_09725"/>
<reference evidence="3 4" key="1">
    <citation type="journal article" date="2013" name="Int. J. Syst. Evol. Microbiol.">
        <title>Tumebacillus flagellatus sp. nov., an alpha-amylase/pullulanase-producing bacterium isolated from cassava wastewater.</title>
        <authorList>
            <person name="Wang Q."/>
            <person name="Xie N."/>
            <person name="Qin Y."/>
            <person name="Shen N."/>
            <person name="Zhu J."/>
            <person name="Mi H."/>
            <person name="Huang R."/>
        </authorList>
    </citation>
    <scope>NUCLEOTIDE SEQUENCE [LARGE SCALE GENOMIC DNA]</scope>
    <source>
        <strain evidence="3 4">GST4</strain>
    </source>
</reference>
<dbReference type="OrthoDB" id="181047at2"/>
<sequence length="316" mass="35613">MNTQRVLVTGCAGFIGSTLSERLLGEGCEVIGIDCFTSNYSRWIKERNLQHLRHHPRFTFHEKNILHVNWAPLLRGVDYVFHLAALPGVRTSWGTHFQEYVDHNILATQNLLEALLDTQVQKVVYASSSSVYGGMTGPADEERLLKPLSPYGVTKLSGEQLCLLYGHHHHIPIASMRYFTVFGPRQRPDMAFHLFIKRILEGQPLLIYGDGGQTRDFTFISDCVDANMAAMQSPHHGEVFNIGGVSHLSVLEVVRMIEKATGKHANVVWLPEVPGDPKHTYADIGKARNLLSYNPQFDVEKGLRLQIDDVKKLYNL</sequence>
<evidence type="ECO:0000313" key="4">
    <source>
        <dbReference type="Proteomes" id="UP000027931"/>
    </source>
</evidence>
<dbReference type="eggNOG" id="COG0451">
    <property type="taxonomic scope" value="Bacteria"/>
</dbReference>
<evidence type="ECO:0000313" key="3">
    <source>
        <dbReference type="EMBL" id="KEO83486.1"/>
    </source>
</evidence>
<keyword evidence="4" id="KW-1185">Reference proteome</keyword>
<evidence type="ECO:0000256" key="1">
    <source>
        <dbReference type="ARBA" id="ARBA00007637"/>
    </source>
</evidence>
<dbReference type="InterPro" id="IPR036291">
    <property type="entry name" value="NAD(P)-bd_dom_sf"/>
</dbReference>
<dbReference type="Gene3D" id="3.90.25.10">
    <property type="entry name" value="UDP-galactose 4-epimerase, domain 1"/>
    <property type="match status" value="1"/>
</dbReference>
<dbReference type="InterPro" id="IPR001509">
    <property type="entry name" value="Epimerase_deHydtase"/>
</dbReference>
<name>A0A074LMZ4_9BACL</name>
<dbReference type="SUPFAM" id="SSF51735">
    <property type="entry name" value="NAD(P)-binding Rossmann-fold domains"/>
    <property type="match status" value="1"/>
</dbReference>
<dbReference type="EMBL" id="JMIR01000011">
    <property type="protein sequence ID" value="KEO83486.1"/>
    <property type="molecule type" value="Genomic_DNA"/>
</dbReference>
<evidence type="ECO:0000259" key="2">
    <source>
        <dbReference type="Pfam" id="PF01370"/>
    </source>
</evidence>
<organism evidence="3 4">
    <name type="scientific">Tumebacillus flagellatus</name>
    <dbReference type="NCBI Taxonomy" id="1157490"/>
    <lineage>
        <taxon>Bacteria</taxon>
        <taxon>Bacillati</taxon>
        <taxon>Bacillota</taxon>
        <taxon>Bacilli</taxon>
        <taxon>Bacillales</taxon>
        <taxon>Alicyclobacillaceae</taxon>
        <taxon>Tumebacillus</taxon>
    </lineage>
</organism>
<accession>A0A074LMZ4</accession>
<proteinExistence type="inferred from homology"/>
<dbReference type="PRINTS" id="PR01713">
    <property type="entry name" value="NUCEPIMERASE"/>
</dbReference>
<dbReference type="PANTHER" id="PTHR43000">
    <property type="entry name" value="DTDP-D-GLUCOSE 4,6-DEHYDRATASE-RELATED"/>
    <property type="match status" value="1"/>
</dbReference>
<dbReference type="AlphaFoldDB" id="A0A074LMZ4"/>